<organism evidence="2 3">
    <name type="scientific">Chamaesiphon minutus (strain ATCC 27169 / PCC 6605)</name>
    <dbReference type="NCBI Taxonomy" id="1173020"/>
    <lineage>
        <taxon>Bacteria</taxon>
        <taxon>Bacillati</taxon>
        <taxon>Cyanobacteriota</taxon>
        <taxon>Cyanophyceae</taxon>
        <taxon>Gomontiellales</taxon>
        <taxon>Chamaesiphonaceae</taxon>
        <taxon>Chamaesiphon</taxon>
    </lineage>
</organism>
<gene>
    <name evidence="2" type="ORF">Cha6605_2741</name>
</gene>
<dbReference type="Proteomes" id="UP000010366">
    <property type="component" value="Chromosome"/>
</dbReference>
<dbReference type="AlphaFoldDB" id="K9UG68"/>
<dbReference type="OrthoDB" id="9842762at2"/>
<feature type="coiled-coil region" evidence="1">
    <location>
        <begin position="54"/>
        <end position="100"/>
    </location>
</feature>
<dbReference type="EMBL" id="CP003600">
    <property type="protein sequence ID" value="AFY93780.1"/>
    <property type="molecule type" value="Genomic_DNA"/>
</dbReference>
<dbReference type="RefSeq" id="WP_015159926.1">
    <property type="nucleotide sequence ID" value="NC_019697.1"/>
</dbReference>
<protein>
    <submittedName>
        <fullName evidence="2">Uncharacterized protein</fullName>
    </submittedName>
</protein>
<evidence type="ECO:0000313" key="3">
    <source>
        <dbReference type="Proteomes" id="UP000010366"/>
    </source>
</evidence>
<accession>K9UG68</accession>
<proteinExistence type="predicted"/>
<keyword evidence="3" id="KW-1185">Reference proteome</keyword>
<sequence>MKLRVTTLASVVKRSFQQVLIGLLMTVSLWQGIGVSMDNAVAAPIVLDSKASIIDRVIRKEKAEEQKIEEALKDGNQPVKQSLDKAKEVIEQEAEQLKDAPQDLVEKSKSLLDK</sequence>
<dbReference type="HOGENOM" id="CLU_2116615_0_0_3"/>
<evidence type="ECO:0000313" key="2">
    <source>
        <dbReference type="EMBL" id="AFY93780.1"/>
    </source>
</evidence>
<keyword evidence="1" id="KW-0175">Coiled coil</keyword>
<reference evidence="2 3" key="1">
    <citation type="submission" date="2012-05" db="EMBL/GenBank/DDBJ databases">
        <title>Finished chromosome of genome of Chamaesiphon sp. PCC 6605.</title>
        <authorList>
            <consortium name="US DOE Joint Genome Institute"/>
            <person name="Gugger M."/>
            <person name="Coursin T."/>
            <person name="Rippka R."/>
            <person name="Tandeau De Marsac N."/>
            <person name="Huntemann M."/>
            <person name="Wei C.-L."/>
            <person name="Han J."/>
            <person name="Detter J.C."/>
            <person name="Han C."/>
            <person name="Tapia R."/>
            <person name="Chen A."/>
            <person name="Kyrpides N."/>
            <person name="Mavromatis K."/>
            <person name="Markowitz V."/>
            <person name="Szeto E."/>
            <person name="Ivanova N."/>
            <person name="Pagani I."/>
            <person name="Pati A."/>
            <person name="Goodwin L."/>
            <person name="Nordberg H.P."/>
            <person name="Cantor M.N."/>
            <person name="Hua S.X."/>
            <person name="Woyke T."/>
            <person name="Kerfeld C.A."/>
        </authorList>
    </citation>
    <scope>NUCLEOTIDE SEQUENCE [LARGE SCALE GENOMIC DNA]</scope>
    <source>
        <strain evidence="3">ATCC 27169 / PCC 6605</strain>
    </source>
</reference>
<evidence type="ECO:0000256" key="1">
    <source>
        <dbReference type="SAM" id="Coils"/>
    </source>
</evidence>
<dbReference type="KEGG" id="cmp:Cha6605_2741"/>
<name>K9UG68_CHAP6</name>